<accession>A0A7K4MKC5</accession>
<dbReference type="AlphaFoldDB" id="A0A7K4MKC5"/>
<dbReference type="GO" id="GO:0016740">
    <property type="term" value="F:transferase activity"/>
    <property type="evidence" value="ECO:0007669"/>
    <property type="project" value="UniProtKB-KW"/>
</dbReference>
<protein>
    <submittedName>
        <fullName evidence="2">Sulfatase-like hydrolase/transferase</fullName>
    </submittedName>
</protein>
<dbReference type="SUPFAM" id="SSF53649">
    <property type="entry name" value="Alkaline phosphatase-like"/>
    <property type="match status" value="1"/>
</dbReference>
<dbReference type="GO" id="GO:0004065">
    <property type="term" value="F:arylsulfatase activity"/>
    <property type="evidence" value="ECO:0007669"/>
    <property type="project" value="TreeGrafter"/>
</dbReference>
<dbReference type="Gene3D" id="3.40.720.10">
    <property type="entry name" value="Alkaline Phosphatase, subunit A"/>
    <property type="match status" value="1"/>
</dbReference>
<dbReference type="Proteomes" id="UP000568446">
    <property type="component" value="Unassembled WGS sequence"/>
</dbReference>
<dbReference type="Gene3D" id="3.30.1120.10">
    <property type="match status" value="1"/>
</dbReference>
<keyword evidence="2" id="KW-0378">Hydrolase</keyword>
<dbReference type="EMBL" id="JACATK010000005">
    <property type="protein sequence ID" value="NWJ29661.1"/>
    <property type="molecule type" value="Genomic_DNA"/>
</dbReference>
<organism evidence="2 3">
    <name type="scientific">Marine Group I thaumarchaeote</name>
    <dbReference type="NCBI Taxonomy" id="2511932"/>
    <lineage>
        <taxon>Archaea</taxon>
        <taxon>Nitrososphaerota</taxon>
        <taxon>Marine Group I</taxon>
    </lineage>
</organism>
<gene>
    <name evidence="2" type="ORF">HX850_01910</name>
</gene>
<dbReference type="PANTHER" id="PTHR46615">
    <property type="entry name" value="ARYLSULFATASE K"/>
    <property type="match status" value="1"/>
</dbReference>
<dbReference type="Pfam" id="PF00884">
    <property type="entry name" value="Sulfatase"/>
    <property type="match status" value="1"/>
</dbReference>
<sequence>MKPNVLFLLIDTFRADKFFGKEKTSYTPNIDLLIKNGVYFDQAISCSDGTIFSWSGIFTGLHPFKTGIKSQGYKKINSNITSYFSILKNQGYNFYSYIPSLTDSLGIFPEWKNNDYSFDYYWNLSEGLGTKIINLLESKKMNEPWFYYIHVEDLHFPITLSKEFNNDKFGKSKYERKISAMDVWIGKILKKVNLKNTLVVITADHGAYIKAVNNANLKINLEVDGELQTHVRNLGNLIPKPLQPLKSKLFFFLERIRKKRKYQKIKDLELTPYEKRALLWQRSDVEHFLFDELVHVPLLFLGYNVKENTKVSQQVRIIDIFPTILDIIGIQNNNKDIDGQSLLPLIEGKQIPEEPAFMETHYLLEIESQDKIGIRTSQFKFFRDTNDPTKLVHLYDLKNDPFENNNIAKIKPDIAKKMEEILQEILQNSSPLPEDDEFDEEETKIIEDELKRLGYI</sequence>
<evidence type="ECO:0000313" key="3">
    <source>
        <dbReference type="Proteomes" id="UP000568446"/>
    </source>
</evidence>
<dbReference type="GO" id="GO:0015024">
    <property type="term" value="F:glucuronate-2-sulfatase activity"/>
    <property type="evidence" value="ECO:0007669"/>
    <property type="project" value="TreeGrafter"/>
</dbReference>
<comment type="caution">
    <text evidence="2">The sequence shown here is derived from an EMBL/GenBank/DDBJ whole genome shotgun (WGS) entry which is preliminary data.</text>
</comment>
<proteinExistence type="predicted"/>
<dbReference type="PANTHER" id="PTHR46615:SF1">
    <property type="entry name" value="ARYLSULFATASE K"/>
    <property type="match status" value="1"/>
</dbReference>
<feature type="domain" description="Sulfatase N-terminal" evidence="1">
    <location>
        <begin position="3"/>
        <end position="330"/>
    </location>
</feature>
<keyword evidence="2" id="KW-0808">Transferase</keyword>
<reference evidence="2 3" key="1">
    <citation type="journal article" date="2019" name="Environ. Microbiol.">
        <title>Genomics insights into ecotype formation of ammonia-oxidizing archaea in the deep ocean.</title>
        <authorList>
            <person name="Wang Y."/>
            <person name="Huang J.M."/>
            <person name="Cui G.J."/>
            <person name="Nunoura T."/>
            <person name="Takaki Y."/>
            <person name="Li W.L."/>
            <person name="Li J."/>
            <person name="Gao Z.M."/>
            <person name="Takai K."/>
            <person name="Zhang A.Q."/>
            <person name="Stepanauskas R."/>
        </authorList>
    </citation>
    <scope>NUCLEOTIDE SEQUENCE [LARGE SCALE GENOMIC DNA]</scope>
    <source>
        <strain evidence="2 3">C4</strain>
    </source>
</reference>
<name>A0A7K4MKC5_9ARCH</name>
<dbReference type="InterPro" id="IPR051849">
    <property type="entry name" value="GAG-degrading_sulfatase"/>
</dbReference>
<dbReference type="InterPro" id="IPR000917">
    <property type="entry name" value="Sulfatase_N"/>
</dbReference>
<evidence type="ECO:0000259" key="1">
    <source>
        <dbReference type="Pfam" id="PF00884"/>
    </source>
</evidence>
<evidence type="ECO:0000313" key="2">
    <source>
        <dbReference type="EMBL" id="NWJ29661.1"/>
    </source>
</evidence>
<dbReference type="InterPro" id="IPR017850">
    <property type="entry name" value="Alkaline_phosphatase_core_sf"/>
</dbReference>